<dbReference type="InterPro" id="IPR013856">
    <property type="entry name" value="Peptidase_M4_domain"/>
</dbReference>
<keyword evidence="3" id="KW-0479">Metal-binding</keyword>
<dbReference type="Gene3D" id="1.10.390.10">
    <property type="entry name" value="Neutral Protease Domain 2"/>
    <property type="match status" value="1"/>
</dbReference>
<dbReference type="Proteomes" id="UP000199031">
    <property type="component" value="Unassembled WGS sequence"/>
</dbReference>
<dbReference type="PANTHER" id="PTHR33794:SF1">
    <property type="entry name" value="BACILLOLYSIN"/>
    <property type="match status" value="1"/>
</dbReference>
<evidence type="ECO:0000256" key="1">
    <source>
        <dbReference type="ARBA" id="ARBA00009388"/>
    </source>
</evidence>
<dbReference type="InterPro" id="IPR026444">
    <property type="entry name" value="Secre_tail"/>
</dbReference>
<feature type="active site" evidence="8">
    <location>
        <position position="386"/>
    </location>
</feature>
<dbReference type="Pfam" id="PF07504">
    <property type="entry name" value="FTP"/>
    <property type="match status" value="1"/>
</dbReference>
<evidence type="ECO:0000256" key="4">
    <source>
        <dbReference type="ARBA" id="ARBA00022729"/>
    </source>
</evidence>
<protein>
    <submittedName>
        <fullName evidence="13">Por secretion system C-terminal sorting domain-containing protein</fullName>
    </submittedName>
</protein>
<evidence type="ECO:0000256" key="5">
    <source>
        <dbReference type="ARBA" id="ARBA00022801"/>
    </source>
</evidence>
<dbReference type="CDD" id="cd09597">
    <property type="entry name" value="M4_TLP"/>
    <property type="match status" value="1"/>
</dbReference>
<organism evidence="13 14">
    <name type="scientific">Parafilimonas terrae</name>
    <dbReference type="NCBI Taxonomy" id="1465490"/>
    <lineage>
        <taxon>Bacteria</taxon>
        <taxon>Pseudomonadati</taxon>
        <taxon>Bacteroidota</taxon>
        <taxon>Chitinophagia</taxon>
        <taxon>Chitinophagales</taxon>
        <taxon>Chitinophagaceae</taxon>
        <taxon>Parafilimonas</taxon>
    </lineage>
</organism>
<keyword evidence="7" id="KW-0482">Metalloprotease</keyword>
<dbReference type="Pfam" id="PF02868">
    <property type="entry name" value="Peptidase_M4_C"/>
    <property type="match status" value="1"/>
</dbReference>
<dbReference type="Pfam" id="PF18962">
    <property type="entry name" value="Por_Secre_tail"/>
    <property type="match status" value="1"/>
</dbReference>
<feature type="domain" description="Secretion system C-terminal sorting" evidence="12">
    <location>
        <begin position="682"/>
        <end position="757"/>
    </location>
</feature>
<feature type="domain" description="FTP" evidence="11">
    <location>
        <begin position="80"/>
        <end position="129"/>
    </location>
</feature>
<evidence type="ECO:0000256" key="3">
    <source>
        <dbReference type="ARBA" id="ARBA00022723"/>
    </source>
</evidence>
<proteinExistence type="inferred from homology"/>
<keyword evidence="5" id="KW-0378">Hydrolase</keyword>
<dbReference type="PRINTS" id="PR00730">
    <property type="entry name" value="THERMOLYSIN"/>
</dbReference>
<keyword evidence="6" id="KW-0862">Zinc</keyword>
<feature type="active site" description="Proton donor" evidence="8">
    <location>
        <position position="469"/>
    </location>
</feature>
<reference evidence="13 14" key="1">
    <citation type="submission" date="2016-10" db="EMBL/GenBank/DDBJ databases">
        <authorList>
            <person name="de Groot N.N."/>
        </authorList>
    </citation>
    <scope>NUCLEOTIDE SEQUENCE [LARGE SCALE GENOMIC DNA]</scope>
    <source>
        <strain evidence="13 14">DSM 28286</strain>
    </source>
</reference>
<dbReference type="PANTHER" id="PTHR33794">
    <property type="entry name" value="BACILLOLYSIN"/>
    <property type="match status" value="1"/>
</dbReference>
<sequence>MKSFIKYITGNIRPPLLLLPLLIAASAFGQVGTLLSAKLQKMAKAGSTREWITFFEDSSIKPRSIFKDFKTAFELSDNDDMIIQKVKKDEINFSHYKYQQYYKNHPVEYGEYIVHQQPDGFVASANGRLITGLKLGSSPSVTEKSALNAALQFMNAGKYLWQNAEMEKELKRQQKDQNATYYPKGELVYAPVKYDGKFNPADYRLAWQFNIYPDQSEVMAKKVFVNALTGQVMRTVDISMACSAGTGTSAFNGSVSVNTEYTGSVYRSHNNCQSTDIYVYNCNGGSASNTYYTDLDNAWGATALTQSAVQAMWGAQQTYNYYLGQHARTSWNNAAGDMIAYNNSNQPGLGLNNACWGCTGNSTIFGAGSTSAATDDWNTNDIMGHEFTHGVTQSEAGLDYANESGALNESFSDIFGEMVESWSEGINDYLVGADRGAIRSFINPNAYGDPDTYKGTNWYTGTADNGGVHTNSSVQNHWFYLLSEGGTGTNDKGESYNVIGITRFKARLIAYRALTEYLTSGSQYIDARYASLRAAWDLYGQCSQEIISVGDAWHAVGVESQSPAYIQYAYGNYPASGTWVQAISTTYGGGSSTTTITPGGTTTYFTARDKVILLPGFTAQNGSSFVAYLEPCSVTRWAMSEGVIMSDAEKGLRSPVALKADTSVAPNAAIANTLPDQSINIAPNPFAQSFTLTINAKGEGKADVTVYNSFGAKVLQRPGVNLIKGTNRLTLDGSRLASGVYMLEVNFGNSKLVKKVIKSN</sequence>
<evidence type="ECO:0000259" key="9">
    <source>
        <dbReference type="Pfam" id="PF01447"/>
    </source>
</evidence>
<dbReference type="InterPro" id="IPR055015">
    <property type="entry name" value="GCX_COOH"/>
</dbReference>
<dbReference type="OrthoDB" id="291295at2"/>
<keyword evidence="2" id="KW-0645">Protease</keyword>
<keyword evidence="4" id="KW-0732">Signal</keyword>
<dbReference type="GO" id="GO:0046872">
    <property type="term" value="F:metal ion binding"/>
    <property type="evidence" value="ECO:0007669"/>
    <property type="project" value="UniProtKB-KW"/>
</dbReference>
<evidence type="ECO:0000256" key="7">
    <source>
        <dbReference type="ARBA" id="ARBA00023049"/>
    </source>
</evidence>
<keyword evidence="14" id="KW-1185">Reference proteome</keyword>
<dbReference type="GO" id="GO:0006508">
    <property type="term" value="P:proteolysis"/>
    <property type="evidence" value="ECO:0007669"/>
    <property type="project" value="UniProtKB-KW"/>
</dbReference>
<evidence type="ECO:0000313" key="13">
    <source>
        <dbReference type="EMBL" id="SFQ49945.1"/>
    </source>
</evidence>
<dbReference type="NCBIfam" id="TIGR04183">
    <property type="entry name" value="Por_Secre_tail"/>
    <property type="match status" value="1"/>
</dbReference>
<accession>A0A1I5Z0U5</accession>
<dbReference type="InterPro" id="IPR050728">
    <property type="entry name" value="Zinc_Metalloprotease_M4"/>
</dbReference>
<dbReference type="RefSeq" id="WP_090662471.1">
    <property type="nucleotide sequence ID" value="NZ_FOXQ01000015.1"/>
</dbReference>
<dbReference type="AlphaFoldDB" id="A0A1I5Z0U5"/>
<dbReference type="EMBL" id="FOXQ01000015">
    <property type="protein sequence ID" value="SFQ49945.1"/>
    <property type="molecule type" value="Genomic_DNA"/>
</dbReference>
<evidence type="ECO:0000256" key="6">
    <source>
        <dbReference type="ARBA" id="ARBA00022833"/>
    </source>
</evidence>
<evidence type="ECO:0000259" key="12">
    <source>
        <dbReference type="Pfam" id="PF18962"/>
    </source>
</evidence>
<evidence type="ECO:0000259" key="10">
    <source>
        <dbReference type="Pfam" id="PF02868"/>
    </source>
</evidence>
<dbReference type="Pfam" id="PF01447">
    <property type="entry name" value="Peptidase_M4"/>
    <property type="match status" value="1"/>
</dbReference>
<feature type="domain" description="Peptidase M4" evidence="9">
    <location>
        <begin position="245"/>
        <end position="393"/>
    </location>
</feature>
<dbReference type="SUPFAM" id="SSF55486">
    <property type="entry name" value="Metalloproteases ('zincins'), catalytic domain"/>
    <property type="match status" value="1"/>
</dbReference>
<comment type="similarity">
    <text evidence="1">Belongs to the peptidase M4 family.</text>
</comment>
<dbReference type="Gene3D" id="3.10.450.490">
    <property type="match status" value="1"/>
</dbReference>
<dbReference type="Gene3D" id="3.10.170.10">
    <property type="match status" value="1"/>
</dbReference>
<evidence type="ECO:0000259" key="11">
    <source>
        <dbReference type="Pfam" id="PF07504"/>
    </source>
</evidence>
<dbReference type="STRING" id="1465490.SAMN05444277_11550"/>
<evidence type="ECO:0000256" key="8">
    <source>
        <dbReference type="PIRSR" id="PIRSR623612-1"/>
    </source>
</evidence>
<evidence type="ECO:0000256" key="2">
    <source>
        <dbReference type="ARBA" id="ARBA00022670"/>
    </source>
</evidence>
<dbReference type="InterPro" id="IPR011096">
    <property type="entry name" value="FTP_domain"/>
</dbReference>
<dbReference type="InterPro" id="IPR023612">
    <property type="entry name" value="Peptidase_M4"/>
</dbReference>
<dbReference type="NCBIfam" id="NF045639">
    <property type="entry name" value="GCX_COOH"/>
    <property type="match status" value="1"/>
</dbReference>
<feature type="domain" description="Peptidase M4 C-terminal" evidence="10">
    <location>
        <begin position="396"/>
        <end position="558"/>
    </location>
</feature>
<dbReference type="InterPro" id="IPR027268">
    <property type="entry name" value="Peptidase_M4/M1_CTD_sf"/>
</dbReference>
<gene>
    <name evidence="13" type="ORF">SAMN05444277_11550</name>
</gene>
<dbReference type="GO" id="GO:0004222">
    <property type="term" value="F:metalloendopeptidase activity"/>
    <property type="evidence" value="ECO:0007669"/>
    <property type="project" value="InterPro"/>
</dbReference>
<dbReference type="InterPro" id="IPR001570">
    <property type="entry name" value="Peptidase_M4_C_domain"/>
</dbReference>
<name>A0A1I5Z0U5_9BACT</name>
<evidence type="ECO:0000313" key="14">
    <source>
        <dbReference type="Proteomes" id="UP000199031"/>
    </source>
</evidence>